<evidence type="ECO:0000313" key="3">
    <source>
        <dbReference type="Proteomes" id="UP000092462"/>
    </source>
</evidence>
<name>A0A1B0DPB0_PHLPP</name>
<dbReference type="Proteomes" id="UP000092462">
    <property type="component" value="Unassembled WGS sequence"/>
</dbReference>
<sequence length="212" mass="24722">MARQMEGTELNATIEASSISIDSSTVANVVTCIRMCWPQDSLSDHQSLHPHLIRIHHKILQCRYIRHFFGIVVRRNGLNITWLGHLRFLLIPTLHGSTPEGQGTQGIAFFIHKCRPKQLQGCYSIFPAHIWQTDKMLHNWNMTSHTGSQQGKRKRERPSLFWPSDSEDEEPPNKKLRNRRGKSVELPKARQRSRSQFKRKKRRLTRTKKLTV</sequence>
<reference evidence="2" key="1">
    <citation type="submission" date="2022-08" db="UniProtKB">
        <authorList>
            <consortium name="EnsemblMetazoa"/>
        </authorList>
    </citation>
    <scope>IDENTIFICATION</scope>
    <source>
        <strain evidence="2">Israel</strain>
    </source>
</reference>
<protein>
    <submittedName>
        <fullName evidence="2">Uncharacterized protein</fullName>
    </submittedName>
</protein>
<feature type="compositionally biased region" description="Basic residues" evidence="1">
    <location>
        <begin position="189"/>
        <end position="212"/>
    </location>
</feature>
<organism evidence="2 3">
    <name type="scientific">Phlebotomus papatasi</name>
    <name type="common">Sandfly</name>
    <dbReference type="NCBI Taxonomy" id="29031"/>
    <lineage>
        <taxon>Eukaryota</taxon>
        <taxon>Metazoa</taxon>
        <taxon>Ecdysozoa</taxon>
        <taxon>Arthropoda</taxon>
        <taxon>Hexapoda</taxon>
        <taxon>Insecta</taxon>
        <taxon>Pterygota</taxon>
        <taxon>Neoptera</taxon>
        <taxon>Endopterygota</taxon>
        <taxon>Diptera</taxon>
        <taxon>Nematocera</taxon>
        <taxon>Psychodoidea</taxon>
        <taxon>Psychodidae</taxon>
        <taxon>Phlebotomus</taxon>
        <taxon>Phlebotomus</taxon>
    </lineage>
</organism>
<keyword evidence="3" id="KW-1185">Reference proteome</keyword>
<accession>A0A1B0DPB0</accession>
<dbReference type="AlphaFoldDB" id="A0A1B0DPB0"/>
<evidence type="ECO:0000256" key="1">
    <source>
        <dbReference type="SAM" id="MobiDB-lite"/>
    </source>
</evidence>
<dbReference type="VEuPathDB" id="VectorBase:PPAI010346"/>
<feature type="region of interest" description="Disordered" evidence="1">
    <location>
        <begin position="142"/>
        <end position="212"/>
    </location>
</feature>
<dbReference type="EMBL" id="AJVK01007994">
    <property type="status" value="NOT_ANNOTATED_CDS"/>
    <property type="molecule type" value="Genomic_DNA"/>
</dbReference>
<dbReference type="EnsemblMetazoa" id="PPAI010346-RA">
    <property type="protein sequence ID" value="PPAI010346-PA"/>
    <property type="gene ID" value="PPAI010346"/>
</dbReference>
<proteinExistence type="predicted"/>
<evidence type="ECO:0000313" key="2">
    <source>
        <dbReference type="EnsemblMetazoa" id="PPAI010346-PA"/>
    </source>
</evidence>